<dbReference type="InterPro" id="IPR036134">
    <property type="entry name" value="Crypto/Photolyase_FAD-like_sf"/>
</dbReference>
<sequence length="76" mass="8947">MSDHCKGCAYDRKKRVGEDACPFTVLYWDFFLRHEDRFVRNPRVARQVRAAQQLADRDDLQTTAVSIFSRLDRGQL</sequence>
<protein>
    <submittedName>
        <fullName evidence="1">Unannotated protein</fullName>
    </submittedName>
</protein>
<proteinExistence type="predicted"/>
<organism evidence="1">
    <name type="scientific">freshwater metagenome</name>
    <dbReference type="NCBI Taxonomy" id="449393"/>
    <lineage>
        <taxon>unclassified sequences</taxon>
        <taxon>metagenomes</taxon>
        <taxon>ecological metagenomes</taxon>
    </lineage>
</organism>
<accession>A0A6J6AHM0</accession>
<dbReference type="PANTHER" id="PTHR38657:SF1">
    <property type="entry name" value="SLR1343 PROTEIN"/>
    <property type="match status" value="1"/>
</dbReference>
<name>A0A6J6AHM0_9ZZZZ</name>
<dbReference type="AlphaFoldDB" id="A0A6J6AHM0"/>
<dbReference type="SUPFAM" id="SSF48173">
    <property type="entry name" value="Cryptochrome/photolyase FAD-binding domain"/>
    <property type="match status" value="1"/>
</dbReference>
<dbReference type="InterPro" id="IPR052551">
    <property type="entry name" value="UV-DNA_repair_photolyase"/>
</dbReference>
<reference evidence="1" key="1">
    <citation type="submission" date="2020-05" db="EMBL/GenBank/DDBJ databases">
        <authorList>
            <person name="Chiriac C."/>
            <person name="Salcher M."/>
            <person name="Ghai R."/>
            <person name="Kavagutti S V."/>
        </authorList>
    </citation>
    <scope>NUCLEOTIDE SEQUENCE</scope>
</reference>
<dbReference type="PANTHER" id="PTHR38657">
    <property type="entry name" value="SLR1343 PROTEIN"/>
    <property type="match status" value="1"/>
</dbReference>
<evidence type="ECO:0000313" key="1">
    <source>
        <dbReference type="EMBL" id="CAB4368054.1"/>
    </source>
</evidence>
<dbReference type="Gene3D" id="1.10.10.1710">
    <property type="entry name" value="Deoxyribodipyrimidine photolyase-related"/>
    <property type="match status" value="1"/>
</dbReference>
<dbReference type="EMBL" id="CAETWZ010000076">
    <property type="protein sequence ID" value="CAB4368054.1"/>
    <property type="molecule type" value="Genomic_DNA"/>
</dbReference>
<gene>
    <name evidence="1" type="ORF">UFOPK4179_00848</name>
</gene>